<organism evidence="6">
    <name type="scientific">Salpingoeca rosetta (strain ATCC 50818 / BSB-021)</name>
    <dbReference type="NCBI Taxonomy" id="946362"/>
    <lineage>
        <taxon>Eukaryota</taxon>
        <taxon>Choanoflagellata</taxon>
        <taxon>Craspedida</taxon>
        <taxon>Salpingoecidae</taxon>
        <taxon>Salpingoeca</taxon>
    </lineage>
</organism>
<dbReference type="KEGG" id="sre:PTSG_07962"/>
<name>F2UGU4_SALR5</name>
<feature type="domain" description="DCUN1" evidence="4">
    <location>
        <begin position="44"/>
        <end position="239"/>
    </location>
</feature>
<gene>
    <name evidence="5" type="ORF">PTSG_07962</name>
</gene>
<dbReference type="OMA" id="PHEPDKM"/>
<keyword evidence="3" id="KW-0732">Signal</keyword>
<dbReference type="RefSeq" id="XP_004991765.1">
    <property type="nucleotide sequence ID" value="XM_004991708.1"/>
</dbReference>
<dbReference type="FunCoup" id="F2UGU4">
    <property type="interactions" value="1049"/>
</dbReference>
<dbReference type="OrthoDB" id="286637at2759"/>
<evidence type="ECO:0000313" key="6">
    <source>
        <dbReference type="Proteomes" id="UP000007799"/>
    </source>
</evidence>
<dbReference type="EMBL" id="GL832973">
    <property type="protein sequence ID" value="EGD75844.1"/>
    <property type="molecule type" value="Genomic_DNA"/>
</dbReference>
<dbReference type="AlphaFoldDB" id="F2UGU4"/>
<dbReference type="PANTHER" id="PTHR12281">
    <property type="entry name" value="RP42 RELATED"/>
    <property type="match status" value="1"/>
</dbReference>
<dbReference type="eggNOG" id="KOG3077">
    <property type="taxonomic scope" value="Eukaryota"/>
</dbReference>
<dbReference type="Gene3D" id="1.10.238.200">
    <property type="entry name" value="Cullin, PONY binding domain"/>
    <property type="match status" value="1"/>
</dbReference>
<dbReference type="GO" id="GO:0032182">
    <property type="term" value="F:ubiquitin-like protein binding"/>
    <property type="evidence" value="ECO:0007669"/>
    <property type="project" value="TreeGrafter"/>
</dbReference>
<comment type="function">
    <text evidence="1">Neddylation of cullins play an essential role in the regulation of SCF-type complexes activity.</text>
</comment>
<feature type="signal peptide" evidence="3">
    <location>
        <begin position="1"/>
        <end position="28"/>
    </location>
</feature>
<evidence type="ECO:0000256" key="1">
    <source>
        <dbReference type="RuleBase" id="RU410713"/>
    </source>
</evidence>
<dbReference type="PROSITE" id="PS51229">
    <property type="entry name" value="DCUN1"/>
    <property type="match status" value="1"/>
</dbReference>
<feature type="compositionally biased region" description="Low complexity" evidence="2">
    <location>
        <begin position="244"/>
        <end position="253"/>
    </location>
</feature>
<dbReference type="GO" id="GO:0000151">
    <property type="term" value="C:ubiquitin ligase complex"/>
    <property type="evidence" value="ECO:0007669"/>
    <property type="project" value="TreeGrafter"/>
</dbReference>
<dbReference type="GO" id="GO:0045116">
    <property type="term" value="P:protein neddylation"/>
    <property type="evidence" value="ECO:0007669"/>
    <property type="project" value="TreeGrafter"/>
</dbReference>
<dbReference type="Proteomes" id="UP000007799">
    <property type="component" value="Unassembled WGS sequence"/>
</dbReference>
<feature type="chain" id="PRO_5003287488" description="Defective in cullin neddylation protein" evidence="3">
    <location>
        <begin position="29"/>
        <end position="280"/>
    </location>
</feature>
<evidence type="ECO:0000313" key="5">
    <source>
        <dbReference type="EMBL" id="EGD75844.1"/>
    </source>
</evidence>
<accession>F2UGU4</accession>
<dbReference type="GO" id="GO:0097602">
    <property type="term" value="F:cullin family protein binding"/>
    <property type="evidence" value="ECO:0007669"/>
    <property type="project" value="TreeGrafter"/>
</dbReference>
<dbReference type="GeneID" id="16072325"/>
<dbReference type="Pfam" id="PF03556">
    <property type="entry name" value="Cullin_binding"/>
    <property type="match status" value="1"/>
</dbReference>
<evidence type="ECO:0000256" key="3">
    <source>
        <dbReference type="SAM" id="SignalP"/>
    </source>
</evidence>
<proteinExistence type="predicted"/>
<evidence type="ECO:0000256" key="2">
    <source>
        <dbReference type="SAM" id="MobiDB-lite"/>
    </source>
</evidence>
<keyword evidence="6" id="KW-1185">Reference proteome</keyword>
<reference evidence="5" key="1">
    <citation type="submission" date="2009-08" db="EMBL/GenBank/DDBJ databases">
        <title>Annotation of Salpingoeca rosetta.</title>
        <authorList>
            <consortium name="The Broad Institute Genome Sequencing Platform"/>
            <person name="Russ C."/>
            <person name="Cuomo C."/>
            <person name="Burger G."/>
            <person name="Gray M.W."/>
            <person name="Holland P.W.H."/>
            <person name="King N."/>
            <person name="Lang F.B.F."/>
            <person name="Roger A.J."/>
            <person name="Ruiz-Trillo I."/>
            <person name="Young S.K."/>
            <person name="Zeng Q."/>
            <person name="Gargeya S."/>
            <person name="Alvarado L."/>
            <person name="Berlin A."/>
            <person name="Chapman S.B."/>
            <person name="Chen Z."/>
            <person name="Freedman E."/>
            <person name="Gellesch M."/>
            <person name="Goldberg J."/>
            <person name="Griggs A."/>
            <person name="Gujja S."/>
            <person name="Heilman E."/>
            <person name="Heiman D."/>
            <person name="Howarth C."/>
            <person name="Mehta T."/>
            <person name="Neiman D."/>
            <person name="Pearson M."/>
            <person name="Roberts A."/>
            <person name="Saif S."/>
            <person name="Shea T."/>
            <person name="Shenoy N."/>
            <person name="Sisk P."/>
            <person name="Stolte C."/>
            <person name="Sykes S."/>
            <person name="White J."/>
            <person name="Yandava C."/>
            <person name="Haas B."/>
            <person name="Nusbaum C."/>
            <person name="Birren B."/>
        </authorList>
    </citation>
    <scope>NUCLEOTIDE SEQUENCE [LARGE SCALE GENOMIC DNA]</scope>
    <source>
        <strain evidence="5">ATCC 50818</strain>
    </source>
</reference>
<dbReference type="STRING" id="946362.F2UGU4"/>
<dbReference type="GO" id="GO:0031624">
    <property type="term" value="F:ubiquitin conjugating enzyme binding"/>
    <property type="evidence" value="ECO:0007669"/>
    <property type="project" value="TreeGrafter"/>
</dbReference>
<sequence length="280" mass="32205">MCANCCRPHPLWLAVFLWHGTGSPLTRTELLDCHFDTGHRTSNYSEEEALKAFQRYAGDEDKFGVDGVLKFCEDLNVTPEDVAVLVLAYKAECQQMGCFTKEEFLRCFRVMDVATPEQLASKIADVRDELDDPAVFRAVYRFAFKYALSTIHPPARNLDLSTAKEMWHVLLARRWPLTHDFFAFLDHKAAASKRPVVITRDQWFGVHDFAVHVAPDLSSGYSEDDAWPVLLDEFVAWKRERDAQQQQQPQQQQSEEQRIGQGKHHYYQHRQVGNGGGHHQ</sequence>
<dbReference type="InterPro" id="IPR042460">
    <property type="entry name" value="DCN1-like_PONY"/>
</dbReference>
<evidence type="ECO:0000259" key="4">
    <source>
        <dbReference type="PROSITE" id="PS51229"/>
    </source>
</evidence>
<dbReference type="InParanoid" id="F2UGU4"/>
<protein>
    <recommendedName>
        <fullName evidence="1">Defective in cullin neddylation protein</fullName>
    </recommendedName>
</protein>
<dbReference type="InterPro" id="IPR005176">
    <property type="entry name" value="PONY_dom"/>
</dbReference>
<dbReference type="PANTHER" id="PTHR12281:SF12">
    <property type="entry name" value="DEFECTIVE IN CULLIN NEDDYLATION PROTEIN"/>
    <property type="match status" value="1"/>
</dbReference>
<dbReference type="Gene3D" id="1.10.238.10">
    <property type="entry name" value="EF-hand"/>
    <property type="match status" value="1"/>
</dbReference>
<feature type="region of interest" description="Disordered" evidence="2">
    <location>
        <begin position="241"/>
        <end position="280"/>
    </location>
</feature>
<dbReference type="InterPro" id="IPR014764">
    <property type="entry name" value="DCN-prot"/>
</dbReference>